<comment type="caution">
    <text evidence="1">The sequence shown here is derived from an EMBL/GenBank/DDBJ whole genome shotgun (WGS) entry which is preliminary data.</text>
</comment>
<dbReference type="AlphaFoldDB" id="A0A081D703"/>
<evidence type="ECO:0000313" key="1">
    <source>
        <dbReference type="EMBL" id="GAK74699.1"/>
    </source>
</evidence>
<gene>
    <name evidence="1" type="ORF">JCM19296_277</name>
</gene>
<name>A0A081D703_NONUL</name>
<dbReference type="Proteomes" id="UP000028980">
    <property type="component" value="Unassembled WGS sequence"/>
</dbReference>
<dbReference type="EMBL" id="BBLG01000001">
    <property type="protein sequence ID" value="GAK74699.1"/>
    <property type="molecule type" value="Genomic_DNA"/>
</dbReference>
<reference evidence="1 2" key="1">
    <citation type="journal article" date="2014" name="Genome Announc.">
        <title>Draft Genome Sequences of Marine Flavobacterium Nonlabens Strains NR17, NR24, NR27, NR32, NR33, and Ara13.</title>
        <authorList>
            <person name="Nakanishi M."/>
            <person name="Meirelles P."/>
            <person name="Suzuki R."/>
            <person name="Takatani N."/>
            <person name="Mino S."/>
            <person name="Suda W."/>
            <person name="Oshima K."/>
            <person name="Hattori M."/>
            <person name="Ohkuma M."/>
            <person name="Hosokawa M."/>
            <person name="Miyashita K."/>
            <person name="Thompson F.L."/>
            <person name="Niwa A."/>
            <person name="Sawabe T."/>
            <person name="Sawabe T."/>
        </authorList>
    </citation>
    <scope>NUCLEOTIDE SEQUENCE [LARGE SCALE GENOMIC DNA]</scope>
    <source>
        <strain evidence="2">JCM19296</strain>
    </source>
</reference>
<evidence type="ECO:0000313" key="2">
    <source>
        <dbReference type="Proteomes" id="UP000028980"/>
    </source>
</evidence>
<proteinExistence type="predicted"/>
<sequence length="206" mass="23165">MKSITTLIILFLTLSINAQSGYEKAMIKGLELMKTDLLAASQQFERVAAAESDRWEPAYYVALCNINSSWGQNPKDKTVLYMKKAQNYINDAKAISTNNPELMVLQGLLNTCWITYDAKTFGMKLSAETTALYEKAYNIAPENPRVALSRAEWLMGSAKYFGKDITPYCKLIDKAILLFNEEVVTGFTPSWGKERALEVQTTCNKD</sequence>
<accession>A0A081D703</accession>
<organism evidence="1 2">
    <name type="scientific">Nonlabens ulvanivorans</name>
    <name type="common">Persicivirga ulvanivorans</name>
    <dbReference type="NCBI Taxonomy" id="906888"/>
    <lineage>
        <taxon>Bacteria</taxon>
        <taxon>Pseudomonadati</taxon>
        <taxon>Bacteroidota</taxon>
        <taxon>Flavobacteriia</taxon>
        <taxon>Flavobacteriales</taxon>
        <taxon>Flavobacteriaceae</taxon>
        <taxon>Nonlabens</taxon>
    </lineage>
</organism>
<protein>
    <submittedName>
        <fullName evidence="1">Uncharacterized protein</fullName>
    </submittedName>
</protein>